<feature type="domain" description="Serine/threonine specific protein phosphatases" evidence="5">
    <location>
        <begin position="115"/>
        <end position="120"/>
    </location>
</feature>
<evidence type="ECO:0000313" key="7">
    <source>
        <dbReference type="Proteomes" id="UP000054937"/>
    </source>
</evidence>
<comment type="caution">
    <text evidence="6">The sequence shown here is derived from an EMBL/GenBank/DDBJ whole genome shotgun (WGS) entry which is preliminary data.</text>
</comment>
<keyword evidence="2 4" id="KW-0378">Hydrolase</keyword>
<dbReference type="Pfam" id="PF00149">
    <property type="entry name" value="Metallophos"/>
    <property type="match status" value="1"/>
</dbReference>
<reference evidence="6 7" key="1">
    <citation type="journal article" date="2015" name="Sci. Rep.">
        <title>Genome of the facultative scuticociliatosis pathogen Pseudocohnilembus persalinus provides insight into its virulence through horizontal gene transfer.</title>
        <authorList>
            <person name="Xiong J."/>
            <person name="Wang G."/>
            <person name="Cheng J."/>
            <person name="Tian M."/>
            <person name="Pan X."/>
            <person name="Warren A."/>
            <person name="Jiang C."/>
            <person name="Yuan D."/>
            <person name="Miao W."/>
        </authorList>
    </citation>
    <scope>NUCLEOTIDE SEQUENCE [LARGE SCALE GENOMIC DNA]</scope>
    <source>
        <strain evidence="6">36N120E</strain>
    </source>
</reference>
<dbReference type="PROSITE" id="PS00125">
    <property type="entry name" value="SER_THR_PHOSPHATASE"/>
    <property type="match status" value="1"/>
</dbReference>
<evidence type="ECO:0000256" key="3">
    <source>
        <dbReference type="ARBA" id="ARBA00023211"/>
    </source>
</evidence>
<proteinExistence type="inferred from homology"/>
<dbReference type="InterPro" id="IPR029052">
    <property type="entry name" value="Metallo-depent_PP-like"/>
</dbReference>
<dbReference type="OrthoDB" id="1930084at2759"/>
<dbReference type="InterPro" id="IPR047129">
    <property type="entry name" value="PPA2-like"/>
</dbReference>
<comment type="similarity">
    <text evidence="4">Belongs to the PPP phosphatase family.</text>
</comment>
<evidence type="ECO:0000256" key="2">
    <source>
        <dbReference type="ARBA" id="ARBA00022801"/>
    </source>
</evidence>
<dbReference type="PRINTS" id="PR00114">
    <property type="entry name" value="STPHPHTASE"/>
</dbReference>
<dbReference type="GO" id="GO:0046872">
    <property type="term" value="F:metal ion binding"/>
    <property type="evidence" value="ECO:0007669"/>
    <property type="project" value="UniProtKB-KW"/>
</dbReference>
<protein>
    <recommendedName>
        <fullName evidence="4">Serine/threonine-protein phosphatase</fullName>
        <ecNumber evidence="4">3.1.3.16</ecNumber>
    </recommendedName>
</protein>
<dbReference type="PANTHER" id="PTHR45619">
    <property type="entry name" value="SERINE/THREONINE-PROTEIN PHOSPHATASE PP2A-RELATED"/>
    <property type="match status" value="1"/>
</dbReference>
<gene>
    <name evidence="6" type="ORF">PPERSA_02194</name>
</gene>
<keyword evidence="7" id="KW-1185">Reference proteome</keyword>
<evidence type="ECO:0000256" key="4">
    <source>
        <dbReference type="RuleBase" id="RU004273"/>
    </source>
</evidence>
<organism evidence="6 7">
    <name type="scientific">Pseudocohnilembus persalinus</name>
    <name type="common">Ciliate</name>
    <dbReference type="NCBI Taxonomy" id="266149"/>
    <lineage>
        <taxon>Eukaryota</taxon>
        <taxon>Sar</taxon>
        <taxon>Alveolata</taxon>
        <taxon>Ciliophora</taxon>
        <taxon>Intramacronucleata</taxon>
        <taxon>Oligohymenophorea</taxon>
        <taxon>Scuticociliatia</taxon>
        <taxon>Philasterida</taxon>
        <taxon>Pseudocohnilembidae</taxon>
        <taxon>Pseudocohnilembus</taxon>
    </lineage>
</organism>
<dbReference type="AlphaFoldDB" id="A0A0V0R0M0"/>
<dbReference type="InParanoid" id="A0A0V0R0M0"/>
<dbReference type="GO" id="GO:0004722">
    <property type="term" value="F:protein serine/threonine phosphatase activity"/>
    <property type="evidence" value="ECO:0007669"/>
    <property type="project" value="UniProtKB-EC"/>
</dbReference>
<evidence type="ECO:0000256" key="1">
    <source>
        <dbReference type="ARBA" id="ARBA00022723"/>
    </source>
</evidence>
<evidence type="ECO:0000313" key="6">
    <source>
        <dbReference type="EMBL" id="KRX08062.1"/>
    </source>
</evidence>
<dbReference type="OMA" id="KIMLLRG"/>
<evidence type="ECO:0000259" key="5">
    <source>
        <dbReference type="PROSITE" id="PS00125"/>
    </source>
</evidence>
<name>A0A0V0R0M0_PSEPJ</name>
<dbReference type="SMART" id="SM00156">
    <property type="entry name" value="PP2Ac"/>
    <property type="match status" value="1"/>
</dbReference>
<comment type="catalytic activity">
    <reaction evidence="4">
        <text>O-phospho-L-threonyl-[protein] + H2O = L-threonyl-[protein] + phosphate</text>
        <dbReference type="Rhea" id="RHEA:47004"/>
        <dbReference type="Rhea" id="RHEA-COMP:11060"/>
        <dbReference type="Rhea" id="RHEA-COMP:11605"/>
        <dbReference type="ChEBI" id="CHEBI:15377"/>
        <dbReference type="ChEBI" id="CHEBI:30013"/>
        <dbReference type="ChEBI" id="CHEBI:43474"/>
        <dbReference type="ChEBI" id="CHEBI:61977"/>
        <dbReference type="EC" id="3.1.3.16"/>
    </reaction>
</comment>
<dbReference type="InterPro" id="IPR006186">
    <property type="entry name" value="Ser/Thr-sp_prot-phosphatase"/>
</dbReference>
<dbReference type="Proteomes" id="UP000054937">
    <property type="component" value="Unassembled WGS sequence"/>
</dbReference>
<dbReference type="InterPro" id="IPR004843">
    <property type="entry name" value="Calcineurin-like_PHP"/>
</dbReference>
<sequence>MDIKKHLSKLAAQADPSQEKYIIPERDLRKIINIAKEILMEESNVQPVLAPVNVCGDIHGQFFDLLELFRQGGEIEQGKSYIFIGDFVDRGYNSVETMEYLLCLKVLYPERITLLRGNHESRNITMAYGFFDEIQRKYGNSNPWKLFTELFDYLPISALIEGEVFCVHGGLSPSMKTLDQIRTIDRKQEIPMEGAFADLMWSDPDESTDLWTLNQRGAGYLFGQKVVTDFCKLNSLKLICRAHQLVQEGYQYKFDKHLVTVWSAPNYCYRMRNQAIVMQFDEQLEATPIKFVEQDISDKQDPPRKVLPYFL</sequence>
<keyword evidence="3" id="KW-0464">Manganese</keyword>
<dbReference type="EMBL" id="LDAU01000075">
    <property type="protein sequence ID" value="KRX08062.1"/>
    <property type="molecule type" value="Genomic_DNA"/>
</dbReference>
<keyword evidence="1" id="KW-0479">Metal-binding</keyword>
<dbReference type="Gene3D" id="3.60.21.10">
    <property type="match status" value="1"/>
</dbReference>
<accession>A0A0V0R0M0</accession>
<dbReference type="SUPFAM" id="SSF56300">
    <property type="entry name" value="Metallo-dependent phosphatases"/>
    <property type="match status" value="1"/>
</dbReference>
<dbReference type="EC" id="3.1.3.16" evidence="4"/>